<dbReference type="InterPro" id="IPR041662">
    <property type="entry name" value="SusD-like_2"/>
</dbReference>
<feature type="signal peptide" evidence="1">
    <location>
        <begin position="1"/>
        <end position="25"/>
    </location>
</feature>
<evidence type="ECO:0000313" key="2">
    <source>
        <dbReference type="EMBL" id="BDC99457.1"/>
    </source>
</evidence>
<dbReference type="RefSeq" id="WP_332919022.1">
    <property type="nucleotide sequence ID" value="NZ_AP025292.1"/>
</dbReference>
<protein>
    <recommendedName>
        <fullName evidence="4">SusD/RagB family nutrient-binding outer membrane lipoprotein</fullName>
    </recommendedName>
</protein>
<dbReference type="InterPro" id="IPR011990">
    <property type="entry name" value="TPR-like_helical_dom_sf"/>
</dbReference>
<evidence type="ECO:0000313" key="3">
    <source>
        <dbReference type="Proteomes" id="UP001354989"/>
    </source>
</evidence>
<dbReference type="Pfam" id="PF12771">
    <property type="entry name" value="SusD-like_2"/>
    <property type="match status" value="1"/>
</dbReference>
<dbReference type="Proteomes" id="UP001354989">
    <property type="component" value="Chromosome"/>
</dbReference>
<organism evidence="2 3">
    <name type="scientific">Persicobacter psychrovividus</name>
    <dbReference type="NCBI Taxonomy" id="387638"/>
    <lineage>
        <taxon>Bacteria</taxon>
        <taxon>Pseudomonadati</taxon>
        <taxon>Bacteroidota</taxon>
        <taxon>Cytophagia</taxon>
        <taxon>Cytophagales</taxon>
        <taxon>Persicobacteraceae</taxon>
        <taxon>Persicobacter</taxon>
    </lineage>
</organism>
<name>A0ABM7VEW9_9BACT</name>
<dbReference type="SUPFAM" id="SSF48452">
    <property type="entry name" value="TPR-like"/>
    <property type="match status" value="1"/>
</dbReference>
<accession>A0ABM7VEW9</accession>
<evidence type="ECO:0000256" key="1">
    <source>
        <dbReference type="SAM" id="SignalP"/>
    </source>
</evidence>
<feature type="chain" id="PRO_5045862094" description="SusD/RagB family nutrient-binding outer membrane lipoprotein" evidence="1">
    <location>
        <begin position="26"/>
        <end position="458"/>
    </location>
</feature>
<dbReference type="Gene3D" id="1.25.40.390">
    <property type="match status" value="1"/>
</dbReference>
<gene>
    <name evidence="2" type="ORF">PEPS_17380</name>
</gene>
<dbReference type="EMBL" id="AP025292">
    <property type="protein sequence ID" value="BDC99457.1"/>
    <property type="molecule type" value="Genomic_DNA"/>
</dbReference>
<keyword evidence="1" id="KW-0732">Signal</keyword>
<sequence>MNLLKINKSLIMLLCLAGLWSCDFGDLNVDPANPNDAAVQTLLPTVQVRQAYMYGGDIARYNGLFTQHLAGVSRQHLVIGRYNFTNSDVNSAWNQMYRGTFRDMKVIIDKSAVNGANHYSAITKILQADMIGVASDLWGNVPFSQAGLGSDNLNPAYDSRDSIYMSIHQLLAEARTALAQPTEIPVTGDFYYGGDVDAWTKASYALDARYYLHRGQLDEALAAVQQSFDTPADDLVFDDFSDSPTTSHPLQQFEEQRGDIRMGKFFVDLMKSINDPRLPFFAAQFDTLADGSPNYVGVAAGDDNESASLTGPYYNSRDAVVNIISYAETKFIEAEIIQRQGGDPTDALKEAITASVMQVTGAAADAAFVDAQVAGITDLESLITQKYIALFYQLESFNDLRRTGFPALQPAQGASVEQSEGKIPERWPYPINERLFNEDVYNANNPDGAPLAPKLSWE</sequence>
<reference evidence="2 3" key="1">
    <citation type="submission" date="2021-12" db="EMBL/GenBank/DDBJ databases">
        <title>Genome sequencing of bacteria with rrn-lacking chromosome and rrn-plasmid.</title>
        <authorList>
            <person name="Anda M."/>
            <person name="Iwasaki W."/>
        </authorList>
    </citation>
    <scope>NUCLEOTIDE SEQUENCE [LARGE SCALE GENOMIC DNA]</scope>
    <source>
        <strain evidence="2 3">NBRC 101262</strain>
    </source>
</reference>
<keyword evidence="3" id="KW-1185">Reference proteome</keyword>
<proteinExistence type="predicted"/>
<evidence type="ECO:0008006" key="4">
    <source>
        <dbReference type="Google" id="ProtNLM"/>
    </source>
</evidence>